<sequence>MTVIIVAIGRRKQGDKNDVYEVMRSLLSEISQEEE</sequence>
<protein>
    <submittedName>
        <fullName evidence="1">Plasmid stabilization system</fullName>
    </submittedName>
</protein>
<reference evidence="1 2" key="1">
    <citation type="journal article" date="2011" name="Front. Microbiol.">
        <title>Two Strains of Crocosphaera watsonii with Highly Conserved Genomes are Distinguished by Strain-Specific Features.</title>
        <authorList>
            <person name="Bench S.R."/>
            <person name="Ilikchyan I.N."/>
            <person name="Tripp H.J."/>
            <person name="Zehr J.P."/>
        </authorList>
    </citation>
    <scope>NUCLEOTIDE SEQUENCE [LARGE SCALE GENOMIC DNA]</scope>
    <source>
        <strain evidence="1 2">WH 0003</strain>
    </source>
</reference>
<organism evidence="1 2">
    <name type="scientific">Crocosphaera watsonii WH 0003</name>
    <dbReference type="NCBI Taxonomy" id="423471"/>
    <lineage>
        <taxon>Bacteria</taxon>
        <taxon>Bacillati</taxon>
        <taxon>Cyanobacteriota</taxon>
        <taxon>Cyanophyceae</taxon>
        <taxon>Oscillatoriophycideae</taxon>
        <taxon>Chroococcales</taxon>
        <taxon>Aphanothecaceae</taxon>
        <taxon>Crocosphaera</taxon>
    </lineage>
</organism>
<dbReference type="AlphaFoldDB" id="G5J0L8"/>
<proteinExistence type="predicted"/>
<evidence type="ECO:0000313" key="2">
    <source>
        <dbReference type="Proteomes" id="UP000003477"/>
    </source>
</evidence>
<dbReference type="Proteomes" id="UP000003477">
    <property type="component" value="Unassembled WGS sequence"/>
</dbReference>
<evidence type="ECO:0000313" key="1">
    <source>
        <dbReference type="EMBL" id="EHJ14264.1"/>
    </source>
</evidence>
<dbReference type="EMBL" id="AESD01000173">
    <property type="protein sequence ID" value="EHJ14264.1"/>
    <property type="molecule type" value="Genomic_DNA"/>
</dbReference>
<gene>
    <name evidence="1" type="ORF">CWATWH0003_1052b2</name>
</gene>
<accession>G5J0L8</accession>
<name>G5J0L8_CROWT</name>
<comment type="caution">
    <text evidence="1">The sequence shown here is derived from an EMBL/GenBank/DDBJ whole genome shotgun (WGS) entry which is preliminary data.</text>
</comment>